<organism>
    <name type="scientific">Physcomitrium patens</name>
    <name type="common">Spreading-leaved earth moss</name>
    <name type="synonym">Physcomitrella patens</name>
    <dbReference type="NCBI Taxonomy" id="3218"/>
    <lineage>
        <taxon>Eukaryota</taxon>
        <taxon>Viridiplantae</taxon>
        <taxon>Streptophyta</taxon>
        <taxon>Embryophyta</taxon>
        <taxon>Bryophyta</taxon>
        <taxon>Bryophytina</taxon>
        <taxon>Bryopsida</taxon>
        <taxon>Funariidae</taxon>
        <taxon>Funariales</taxon>
        <taxon>Funariaceae</taxon>
        <taxon>Physcomitrium</taxon>
    </lineage>
</organism>
<reference evidence="3" key="1">
    <citation type="journal article" date="2008" name="Science">
        <title>The Physcomitrella genome reveals evolutionary insights into the conquest of land by plants.</title>
        <authorList>
            <person name="Rensing S."/>
            <person name="Lang D."/>
            <person name="Zimmer A."/>
            <person name="Terry A."/>
            <person name="Salamov A."/>
            <person name="Shapiro H."/>
            <person name="Nishiyama T."/>
            <person name="Perroud P.-F."/>
            <person name="Lindquist E."/>
            <person name="Kamisugi Y."/>
            <person name="Tanahashi T."/>
            <person name="Sakakibara K."/>
            <person name="Fujita T."/>
            <person name="Oishi K."/>
            <person name="Shin-I T."/>
            <person name="Kuroki Y."/>
            <person name="Toyoda A."/>
            <person name="Suzuki Y."/>
            <person name="Hashimoto A."/>
            <person name="Yamaguchi K."/>
            <person name="Sugano A."/>
            <person name="Kohara Y."/>
            <person name="Fujiyama A."/>
            <person name="Anterola A."/>
            <person name="Aoki S."/>
            <person name="Ashton N."/>
            <person name="Barbazuk W.B."/>
            <person name="Barker E."/>
            <person name="Bennetzen J."/>
            <person name="Bezanilla M."/>
            <person name="Blankenship R."/>
            <person name="Cho S.H."/>
            <person name="Dutcher S."/>
            <person name="Estelle M."/>
            <person name="Fawcett J.A."/>
            <person name="Gundlach H."/>
            <person name="Hanada K."/>
            <person name="Heyl A."/>
            <person name="Hicks K.A."/>
            <person name="Hugh J."/>
            <person name="Lohr M."/>
            <person name="Mayer K."/>
            <person name="Melkozernov A."/>
            <person name="Murata T."/>
            <person name="Nelson D."/>
            <person name="Pils B."/>
            <person name="Prigge M."/>
            <person name="Reiss B."/>
            <person name="Renner T."/>
            <person name="Rombauts S."/>
            <person name="Rushton P."/>
            <person name="Sanderfoot A."/>
            <person name="Schween G."/>
            <person name="Shiu S.-H."/>
            <person name="Stueber K."/>
            <person name="Theodoulou F.L."/>
            <person name="Tu H."/>
            <person name="Van de Peer Y."/>
            <person name="Verrier P.J."/>
            <person name="Waters E."/>
            <person name="Wood A."/>
            <person name="Yang L."/>
            <person name="Cove D."/>
            <person name="Cuming A."/>
            <person name="Hasebe M."/>
            <person name="Lucas S."/>
            <person name="Mishler D.B."/>
            <person name="Reski R."/>
            <person name="Grigoriev I."/>
            <person name="Quatrano R.S."/>
            <person name="Boore J.L."/>
        </authorList>
    </citation>
    <scope>NUCLEOTIDE SEQUENCE [LARGE SCALE GENOMIC DNA]</scope>
</reference>
<feature type="compositionally biased region" description="Basic and acidic residues" evidence="2">
    <location>
        <begin position="1"/>
        <end position="18"/>
    </location>
</feature>
<evidence type="ECO:0000256" key="2">
    <source>
        <dbReference type="SAM" id="MobiDB-lite"/>
    </source>
</evidence>
<feature type="coiled-coil region" evidence="1">
    <location>
        <begin position="318"/>
        <end position="370"/>
    </location>
</feature>
<feature type="region of interest" description="Disordered" evidence="2">
    <location>
        <begin position="1"/>
        <end position="21"/>
    </location>
</feature>
<evidence type="ECO:0000256" key="1">
    <source>
        <dbReference type="SAM" id="Coils"/>
    </source>
</evidence>
<accession>A9TMH6</accession>
<dbReference type="EMBL" id="DS545154">
    <property type="protein sequence ID" value="EDQ55391.1"/>
    <property type="molecule type" value="Genomic_DNA"/>
</dbReference>
<keyword evidence="1" id="KW-0175">Coiled coil</keyword>
<evidence type="ECO:0000313" key="3">
    <source>
        <dbReference type="EMBL" id="EDQ55391.1"/>
    </source>
</evidence>
<gene>
    <name evidence="3" type="ORF">PHYPADRAFT_94672</name>
</gene>
<dbReference type="AlphaFoldDB" id="A9TMH6"/>
<protein>
    <submittedName>
        <fullName evidence="3">Predicted protein</fullName>
    </submittedName>
</protein>
<name>A9TMH6_PHYPA</name>
<sequence>MSREKVKRASEKEEEGRRMRSRSNMDELSLCILTNMEPMRLEIYWNAMRQKDFRSAQLYPFLRATDNLPSIDVELLEEYLTNYDLEDGLSVVKGRTLGIDENTLHKALQLPIGELAVGAEESLDFNLGSYFKGGMTSLERNQGWRTADALTPKLMEWMRFIQKRLLRGYGVQLGSIRGYQNSCRVELQAHVSVRERGPMVQRDNRPVDIQHRTPEENSVKERFLVQLSQLQQTTNELVDHTNYKQQLVASKREMAEQRQKLLEQDRVNRATKEANSRLEHALGVKQQAWKKKRERLHQGMAHQKQEFPNFFNQSKLEVEKMKQQLELNQTKMATLEQEKKTMSDQFRMKTEEIQGEINTLKEVAKKLEEELVSVRWPQGSIEGSIGKLE</sequence>
<proteinExistence type="predicted"/>